<dbReference type="Gene3D" id="3.40.190.170">
    <property type="entry name" value="Bacterial extracellular solute-binding protein, family 7"/>
    <property type="match status" value="1"/>
</dbReference>
<protein>
    <submittedName>
        <fullName evidence="2">Uncharacterized protein</fullName>
    </submittedName>
</protein>
<organism evidence="2 3">
    <name type="scientific">Uabimicrobium amorphum</name>
    <dbReference type="NCBI Taxonomy" id="2596890"/>
    <lineage>
        <taxon>Bacteria</taxon>
        <taxon>Pseudomonadati</taxon>
        <taxon>Planctomycetota</taxon>
        <taxon>Candidatus Uabimicrobiia</taxon>
        <taxon>Candidatus Uabimicrobiales</taxon>
        <taxon>Candidatus Uabimicrobiaceae</taxon>
        <taxon>Candidatus Uabimicrobium</taxon>
    </lineage>
</organism>
<dbReference type="RefSeq" id="WP_151968310.1">
    <property type="nucleotide sequence ID" value="NZ_AP019860.1"/>
</dbReference>
<keyword evidence="1" id="KW-0732">Signal</keyword>
<dbReference type="Pfam" id="PF03480">
    <property type="entry name" value="DctP"/>
    <property type="match status" value="1"/>
</dbReference>
<dbReference type="PANTHER" id="PTHR33376">
    <property type="match status" value="1"/>
</dbReference>
<name>A0A5S9IMG0_UABAM</name>
<reference evidence="2 3" key="1">
    <citation type="submission" date="2019-08" db="EMBL/GenBank/DDBJ databases">
        <title>Complete genome sequence of Candidatus Uab amorphum.</title>
        <authorList>
            <person name="Shiratori T."/>
            <person name="Suzuki S."/>
            <person name="Kakizawa Y."/>
            <person name="Ishida K."/>
        </authorList>
    </citation>
    <scope>NUCLEOTIDE SEQUENCE [LARGE SCALE GENOMIC DNA]</scope>
    <source>
        <strain evidence="2 3">SRT547</strain>
    </source>
</reference>
<dbReference type="PANTHER" id="PTHR33376:SF4">
    <property type="entry name" value="SIALIC ACID-BINDING PERIPLASMIC PROTEIN SIAP"/>
    <property type="match status" value="1"/>
</dbReference>
<evidence type="ECO:0000313" key="2">
    <source>
        <dbReference type="EMBL" id="BBM84136.1"/>
    </source>
</evidence>
<proteinExistence type="predicted"/>
<sequence length="318" mass="36976">MKLYILIILFLTSVFAEEVVLKIATVTPEGSIWTKKLRDMDRDIKRRTKGRVRLKIYADSRKGNESQVAQKILKYKVDGALFLQSGMEELVPQTSILKLPYFYKNYPHWQSAQQKLKKGFEADFNKKQIEILGWLDSGFTYAFTNKKVQSLQNFQRLQNWLYTEEPLIKTCFARLQLQGKEIKVKEVLQSLQNKDINSVYASPYLLMALGWHEHVNYCIDLPINNTVGGFVMHEKAYRSIPTKYRKKVARIISKHMKVLSTSIHKENAAAKELLQNKYNVKFIKPDVNWVKTCQSIGQKIANENVGKMYTSQQLQTVK</sequence>
<dbReference type="KEGG" id="uam:UABAM_02492"/>
<dbReference type="OrthoDB" id="356895at2"/>
<gene>
    <name evidence="2" type="ORF">UABAM_02492</name>
</gene>
<accession>A0A5S9IMG0</accession>
<dbReference type="GO" id="GO:0055085">
    <property type="term" value="P:transmembrane transport"/>
    <property type="evidence" value="ECO:0007669"/>
    <property type="project" value="InterPro"/>
</dbReference>
<dbReference type="NCBIfam" id="NF037995">
    <property type="entry name" value="TRAP_S1"/>
    <property type="match status" value="1"/>
</dbReference>
<dbReference type="AlphaFoldDB" id="A0A5S9IMG0"/>
<dbReference type="Proteomes" id="UP000326354">
    <property type="component" value="Chromosome"/>
</dbReference>
<dbReference type="InterPro" id="IPR018389">
    <property type="entry name" value="DctP_fam"/>
</dbReference>
<dbReference type="InterPro" id="IPR038404">
    <property type="entry name" value="TRAP_DctP_sf"/>
</dbReference>
<evidence type="ECO:0000256" key="1">
    <source>
        <dbReference type="ARBA" id="ARBA00022729"/>
    </source>
</evidence>
<evidence type="ECO:0000313" key="3">
    <source>
        <dbReference type="Proteomes" id="UP000326354"/>
    </source>
</evidence>
<keyword evidence="3" id="KW-1185">Reference proteome</keyword>
<dbReference type="EMBL" id="AP019860">
    <property type="protein sequence ID" value="BBM84136.1"/>
    <property type="molecule type" value="Genomic_DNA"/>
</dbReference>